<gene>
    <name evidence="8" type="ORF">VTL71DRAFT_16517</name>
</gene>
<keyword evidence="9" id="KW-1185">Reference proteome</keyword>
<feature type="active site" evidence="5">
    <location>
        <position position="255"/>
    </location>
</feature>
<reference evidence="8 9" key="1">
    <citation type="journal article" date="2024" name="Commun. Biol.">
        <title>Comparative genomic analysis of thermophilic fungi reveals convergent evolutionary adaptations and gene losses.</title>
        <authorList>
            <person name="Steindorff A.S."/>
            <person name="Aguilar-Pontes M.V."/>
            <person name="Robinson A.J."/>
            <person name="Andreopoulos B."/>
            <person name="LaButti K."/>
            <person name="Kuo A."/>
            <person name="Mondo S."/>
            <person name="Riley R."/>
            <person name="Otillar R."/>
            <person name="Haridas S."/>
            <person name="Lipzen A."/>
            <person name="Grimwood J."/>
            <person name="Schmutz J."/>
            <person name="Clum A."/>
            <person name="Reid I.D."/>
            <person name="Moisan M.C."/>
            <person name="Butler G."/>
            <person name="Nguyen T.T.M."/>
            <person name="Dewar K."/>
            <person name="Conant G."/>
            <person name="Drula E."/>
            <person name="Henrissat B."/>
            <person name="Hansel C."/>
            <person name="Singer S."/>
            <person name="Hutchinson M.I."/>
            <person name="de Vries R.P."/>
            <person name="Natvig D.O."/>
            <person name="Powell A.J."/>
            <person name="Tsang A."/>
            <person name="Grigoriev I.V."/>
        </authorList>
    </citation>
    <scope>NUCLEOTIDE SEQUENCE [LARGE SCALE GENOMIC DNA]</scope>
    <source>
        <strain evidence="8 9">CBS 494.80</strain>
    </source>
</reference>
<dbReference type="EMBL" id="JAZHXI010000009">
    <property type="protein sequence ID" value="KAL2068419.1"/>
    <property type="molecule type" value="Genomic_DNA"/>
</dbReference>
<comment type="caution">
    <text evidence="8">The sequence shown here is derived from an EMBL/GenBank/DDBJ whole genome shotgun (WGS) entry which is preliminary data.</text>
</comment>
<dbReference type="PROSITE" id="PS00687">
    <property type="entry name" value="ALDEHYDE_DEHYDR_GLU"/>
    <property type="match status" value="1"/>
</dbReference>
<keyword evidence="2 6" id="KW-0560">Oxidoreductase</keyword>
<evidence type="ECO:0000256" key="2">
    <source>
        <dbReference type="ARBA" id="ARBA00023002"/>
    </source>
</evidence>
<evidence type="ECO:0000256" key="1">
    <source>
        <dbReference type="ARBA" id="ARBA00009986"/>
    </source>
</evidence>
<dbReference type="Gene3D" id="3.40.605.10">
    <property type="entry name" value="Aldehyde Dehydrogenase, Chain A, domain 1"/>
    <property type="match status" value="1"/>
</dbReference>
<evidence type="ECO:0000256" key="4">
    <source>
        <dbReference type="ARBA" id="ARBA00049194"/>
    </source>
</evidence>
<feature type="domain" description="Aldehyde dehydrogenase" evidence="7">
    <location>
        <begin position="18"/>
        <end position="479"/>
    </location>
</feature>
<dbReference type="InterPro" id="IPR016160">
    <property type="entry name" value="Ald_DH_CS_CYS"/>
</dbReference>
<organism evidence="8 9">
    <name type="scientific">Oculimacula yallundae</name>
    <dbReference type="NCBI Taxonomy" id="86028"/>
    <lineage>
        <taxon>Eukaryota</taxon>
        <taxon>Fungi</taxon>
        <taxon>Dikarya</taxon>
        <taxon>Ascomycota</taxon>
        <taxon>Pezizomycotina</taxon>
        <taxon>Leotiomycetes</taxon>
        <taxon>Helotiales</taxon>
        <taxon>Ploettnerulaceae</taxon>
        <taxon>Oculimacula</taxon>
    </lineage>
</organism>
<accession>A0ABR4CGW6</accession>
<proteinExistence type="inferred from homology"/>
<dbReference type="InterPro" id="IPR016161">
    <property type="entry name" value="Ald_DH/histidinol_DH"/>
</dbReference>
<evidence type="ECO:0000256" key="3">
    <source>
        <dbReference type="ARBA" id="ARBA00024226"/>
    </source>
</evidence>
<evidence type="ECO:0000313" key="8">
    <source>
        <dbReference type="EMBL" id="KAL2068419.1"/>
    </source>
</evidence>
<dbReference type="InterPro" id="IPR016163">
    <property type="entry name" value="Ald_DH_C"/>
</dbReference>
<dbReference type="PANTHER" id="PTHR11699">
    <property type="entry name" value="ALDEHYDE DEHYDROGENASE-RELATED"/>
    <property type="match status" value="1"/>
</dbReference>
<dbReference type="Gene3D" id="3.40.309.10">
    <property type="entry name" value="Aldehyde Dehydrogenase, Chain A, domain 2"/>
    <property type="match status" value="1"/>
</dbReference>
<dbReference type="SUPFAM" id="SSF53720">
    <property type="entry name" value="ALDH-like"/>
    <property type="match status" value="1"/>
</dbReference>
<sequence>MAASNIETGLFINNEYVKSSCAETLTIRNPFDDSVVTSDVQIADEREIDLAVSAAKEAFSSGPWSEFTGAQRAACMLKFATLVEQNMKELSELETIAMGKPKGLLLGFEIPHLVGCYRYYAGWADKIEGESFNSDGGAYKIVRREPLGVCAGIASWNATFLFAAWKIAPALAAGNAFIFKTSEKSPLAMLSMAKYFKEAGFPPGVVQFVSGAGKTGSLLSSHKGISKISFTGSIDAGLKVQEQATKSNLKKVVLELGGKSPAIVFGDCDFDLALKNCSHGFLVNSGQICAAASRLYVQEDIAPKFIEAIKLEFEQAASSLGADPREMTTALGPLADKAQFERVLSFIEAGKKTAKLLTGGKRKGDTGNFVEPTIFLSPEKDSSIYKQEIFGPVLVIKTFKTEEEVIGLANDTLYGLAACVYTKDIDKALRVSFAIDSGAVSVNGPCIPAYQTPYGGFKQSGIGKELGKYGLLEYMNTKSLHIK</sequence>
<dbReference type="Pfam" id="PF00171">
    <property type="entry name" value="Aldedh"/>
    <property type="match status" value="1"/>
</dbReference>
<dbReference type="PROSITE" id="PS00070">
    <property type="entry name" value="ALDEHYDE_DEHYDR_CYS"/>
    <property type="match status" value="1"/>
</dbReference>
<dbReference type="Proteomes" id="UP001595075">
    <property type="component" value="Unassembled WGS sequence"/>
</dbReference>
<evidence type="ECO:0000256" key="5">
    <source>
        <dbReference type="PROSITE-ProRule" id="PRU10007"/>
    </source>
</evidence>
<dbReference type="InterPro" id="IPR016162">
    <property type="entry name" value="Ald_DH_N"/>
</dbReference>
<dbReference type="InterPro" id="IPR015590">
    <property type="entry name" value="Aldehyde_DH_dom"/>
</dbReference>
<comment type="catalytic activity">
    <reaction evidence="4">
        <text>an aldehyde + NAD(+) + H2O = a carboxylate + NADH + 2 H(+)</text>
        <dbReference type="Rhea" id="RHEA:16185"/>
        <dbReference type="ChEBI" id="CHEBI:15377"/>
        <dbReference type="ChEBI" id="CHEBI:15378"/>
        <dbReference type="ChEBI" id="CHEBI:17478"/>
        <dbReference type="ChEBI" id="CHEBI:29067"/>
        <dbReference type="ChEBI" id="CHEBI:57540"/>
        <dbReference type="ChEBI" id="CHEBI:57945"/>
        <dbReference type="EC" id="1.2.1.3"/>
    </reaction>
</comment>
<evidence type="ECO:0000313" key="9">
    <source>
        <dbReference type="Proteomes" id="UP001595075"/>
    </source>
</evidence>
<dbReference type="EC" id="1.2.1.3" evidence="3"/>
<evidence type="ECO:0000259" key="7">
    <source>
        <dbReference type="Pfam" id="PF00171"/>
    </source>
</evidence>
<protein>
    <recommendedName>
        <fullName evidence="3">aldehyde dehydrogenase (NAD(+))</fullName>
        <ecNumber evidence="3">1.2.1.3</ecNumber>
    </recommendedName>
</protein>
<evidence type="ECO:0000256" key="6">
    <source>
        <dbReference type="RuleBase" id="RU003345"/>
    </source>
</evidence>
<name>A0ABR4CGW6_9HELO</name>
<comment type="similarity">
    <text evidence="1 6">Belongs to the aldehyde dehydrogenase family.</text>
</comment>
<dbReference type="InterPro" id="IPR029510">
    <property type="entry name" value="Ald_DH_CS_GLU"/>
</dbReference>